<gene>
    <name evidence="1" type="ORF">SDC9_174904</name>
</gene>
<dbReference type="AlphaFoldDB" id="A0A645GMR5"/>
<evidence type="ECO:0000313" key="1">
    <source>
        <dbReference type="EMBL" id="MPN27470.1"/>
    </source>
</evidence>
<organism evidence="1">
    <name type="scientific">bioreactor metagenome</name>
    <dbReference type="NCBI Taxonomy" id="1076179"/>
    <lineage>
        <taxon>unclassified sequences</taxon>
        <taxon>metagenomes</taxon>
        <taxon>ecological metagenomes</taxon>
    </lineage>
</organism>
<name>A0A645GMR5_9ZZZZ</name>
<dbReference type="EMBL" id="VSSQ01077380">
    <property type="protein sequence ID" value="MPN27470.1"/>
    <property type="molecule type" value="Genomic_DNA"/>
</dbReference>
<accession>A0A645GMR5</accession>
<proteinExistence type="predicted"/>
<reference evidence="1" key="1">
    <citation type="submission" date="2019-08" db="EMBL/GenBank/DDBJ databases">
        <authorList>
            <person name="Kucharzyk K."/>
            <person name="Murdoch R.W."/>
            <person name="Higgins S."/>
            <person name="Loffler F."/>
        </authorList>
    </citation>
    <scope>NUCLEOTIDE SEQUENCE</scope>
</reference>
<protein>
    <submittedName>
        <fullName evidence="1">Uncharacterized protein</fullName>
    </submittedName>
</protein>
<sequence>MSKKKITTGKRPTKNQAEEFDMLFPILDSVFNEIKELSKKKQDGALNELKVKMTNRVLNKVKSILKDDPTVEFLDLLDEEVFPTNSDAVLIISQFKAAMQQFKDKHYGWTGLEHAWTTED</sequence>
<comment type="caution">
    <text evidence="1">The sequence shown here is derived from an EMBL/GenBank/DDBJ whole genome shotgun (WGS) entry which is preliminary data.</text>
</comment>